<dbReference type="Proteomes" id="UP001569904">
    <property type="component" value="Unassembled WGS sequence"/>
</dbReference>
<protein>
    <submittedName>
        <fullName evidence="3">Lantibiotic dehydratase</fullName>
    </submittedName>
</protein>
<dbReference type="Pfam" id="PF04738">
    <property type="entry name" value="Lant_dehydr_N"/>
    <property type="match status" value="1"/>
</dbReference>
<dbReference type="Pfam" id="PF14028">
    <property type="entry name" value="Lant_dehydr_C"/>
    <property type="match status" value="1"/>
</dbReference>
<evidence type="ECO:0000313" key="4">
    <source>
        <dbReference type="Proteomes" id="UP001569904"/>
    </source>
</evidence>
<feature type="domain" description="Thiopeptide-type bacteriocin biosynthesis" evidence="2">
    <location>
        <begin position="803"/>
        <end position="1056"/>
    </location>
</feature>
<evidence type="ECO:0000313" key="3">
    <source>
        <dbReference type="EMBL" id="MFA1553582.1"/>
    </source>
</evidence>
<comment type="caution">
    <text evidence="3">The sequence shown here is derived from an EMBL/GenBank/DDBJ whole genome shotgun (WGS) entry which is preliminary data.</text>
</comment>
<dbReference type="NCBIfam" id="TIGR03891">
    <property type="entry name" value="thiopep_ocin"/>
    <property type="match status" value="1"/>
</dbReference>
<dbReference type="RefSeq" id="WP_371939974.1">
    <property type="nucleotide sequence ID" value="NZ_JAXCEH010000003.1"/>
</dbReference>
<organism evidence="3 4">
    <name type="scientific">Actinomadura chokoriensis</name>
    <dbReference type="NCBI Taxonomy" id="454156"/>
    <lineage>
        <taxon>Bacteria</taxon>
        <taxon>Bacillati</taxon>
        <taxon>Actinomycetota</taxon>
        <taxon>Actinomycetes</taxon>
        <taxon>Streptosporangiales</taxon>
        <taxon>Thermomonosporaceae</taxon>
        <taxon>Actinomadura</taxon>
    </lineage>
</organism>
<sequence>MAAATPARATPVRATPRSTIRPDRVLSARRTACRQPCRQWSSGGLRVATRPEVYRWTSAALLRASTAPSQLDLPPDLDPDDPGFVGRAVAWLSEVAHQREIHAAVATASPALMEAVHVLTSSEHPDPRQVRRVMIAMASYLLRWHRRPTPFGLFAGVAAARFGRSPRVTWGRDHQAMIRADASWLGDVLVTLHKDPELLDRLPMIANNAGHVRGGRFIVPGPAPDGGAQDLAPVEVSVRYSRPVRVAVEAARRPVPFGELRTRLAKEFPSARGEQIKDMLIGLLEQNVLISSLRAPMTCTDALGHACGELRSVEARDVPAISDLVDTLSRVHRAISKSSPAAEPPWRSLTKEMRTVSQVASMPLAVDTALDCDVQLPEQVAVEARDAAAVLYRLSPYPFGYPIWRDYHTRFLTRYGTGAAVPVLDLVADSGLGLPAEYLGSQWGRAVRAVTEREEQILALIQNATMDGGDEIVLTGEVIERLSADDGTGVSLPPRSEIAVEVCAASLEALNRGRFLLRVTGTPRPGSSMIGRHAHLLPRDSRDLLAQSFAASGPDTVAAQLTFPPQSRRNENIARTQQILPTVISLGEHRACGGDQLPLTDLAVTADKDRFHLIRISTGQVVEPRVAHALEAGIHTPPLARFLAEISTSRCAVYKAFHFGVAAQMHFLPRVRFRRTILAPARWLLSADDLPGHAAPTAAWDKCLDTWRERWRVPEHVAMVEHDRRQPVDLGHRLHRLLLRTRLQRAGRLELRETSAPDDLAWIGRAHEIVIPFIRAPDPVRPSANRRPLLLENDALPGRSAVLYVQIHGHPARCDELLTEHTAKLISAFGQDPPPWWFRRHREIRRPEVDPYLALYLRLSPPTAYGAAAETVSDWAADLRRERLVAHITLATYQPQTGRYGHGAAMDAALQVFAADSTAAITQITTAARAGLRPQALAAASMVDLTTSFIGARSEALHWLLQELPQQHGHLDPELRDQALAMADPDREWPNLQALSGGSALTAEWERRATALAAYRKQLDDERDAHRALHSLLHLHHNRAVAVDTDQERITNRLLRICALRHAALHKDR</sequence>
<proteinExistence type="predicted"/>
<evidence type="ECO:0000259" key="1">
    <source>
        <dbReference type="Pfam" id="PF04738"/>
    </source>
</evidence>
<dbReference type="EMBL" id="JAXCEH010000003">
    <property type="protein sequence ID" value="MFA1553582.1"/>
    <property type="molecule type" value="Genomic_DNA"/>
</dbReference>
<dbReference type="InterPro" id="IPR006827">
    <property type="entry name" value="Lant_deHydtase_N"/>
</dbReference>
<name>A0ABV4QUE8_9ACTN</name>
<accession>A0ABV4QUE8</accession>
<reference evidence="3 4" key="1">
    <citation type="submission" date="2023-11" db="EMBL/GenBank/DDBJ databases">
        <title>Actinomadura monticuli sp. nov., isolated from volcanic ash.</title>
        <authorList>
            <person name="Lee S.D."/>
            <person name="Yang H."/>
            <person name="Kim I.S."/>
        </authorList>
    </citation>
    <scope>NUCLEOTIDE SEQUENCE [LARGE SCALE GENOMIC DNA]</scope>
    <source>
        <strain evidence="3 4">DSM 45346</strain>
    </source>
</reference>
<dbReference type="InterPro" id="IPR023809">
    <property type="entry name" value="Thiopep_bacteriocin_synth_dom"/>
</dbReference>
<evidence type="ECO:0000259" key="2">
    <source>
        <dbReference type="Pfam" id="PF14028"/>
    </source>
</evidence>
<keyword evidence="4" id="KW-1185">Reference proteome</keyword>
<feature type="domain" description="Lantibiotic dehydratase N-terminal" evidence="1">
    <location>
        <begin position="98"/>
        <end position="739"/>
    </location>
</feature>
<gene>
    <name evidence="3" type="ORF">SM436_07750</name>
</gene>